<dbReference type="PANTHER" id="PTHR32077:SF3">
    <property type="entry name" value="FASCICLIN-LIKE ARABINOGALACTAN PROTEIN 7"/>
    <property type="match status" value="1"/>
</dbReference>
<dbReference type="Proteomes" id="UP001151752">
    <property type="component" value="Chromosome 14"/>
</dbReference>
<dbReference type="InterPro" id="IPR045003">
    <property type="entry name" value="FLA_A"/>
</dbReference>
<feature type="compositionally biased region" description="Pro residues" evidence="8">
    <location>
        <begin position="200"/>
        <end position="210"/>
    </location>
</feature>
<evidence type="ECO:0000313" key="11">
    <source>
        <dbReference type="EMBL" id="KAJ6723804.1"/>
    </source>
</evidence>
<keyword evidence="4" id="KW-0336">GPI-anchor</keyword>
<dbReference type="AlphaFoldDB" id="A0A9Q0U5F8"/>
<dbReference type="GO" id="GO:0098552">
    <property type="term" value="C:side of membrane"/>
    <property type="evidence" value="ECO:0007669"/>
    <property type="project" value="UniProtKB-KW"/>
</dbReference>
<dbReference type="EMBL" id="JAPFFM010000013">
    <property type="protein sequence ID" value="KAJ6723804.1"/>
    <property type="molecule type" value="Genomic_DNA"/>
</dbReference>
<feature type="signal peptide" evidence="9">
    <location>
        <begin position="1"/>
        <end position="23"/>
    </location>
</feature>
<evidence type="ECO:0000256" key="9">
    <source>
        <dbReference type="SAM" id="SignalP"/>
    </source>
</evidence>
<dbReference type="FunFam" id="2.30.180.10:FF:000012">
    <property type="entry name" value="Fasciclin-like arabinogalactan protein 7"/>
    <property type="match status" value="1"/>
</dbReference>
<evidence type="ECO:0000256" key="3">
    <source>
        <dbReference type="ARBA" id="ARBA00022475"/>
    </source>
</evidence>
<name>A0A9Q0U5F8_9ROSI</name>
<dbReference type="PROSITE" id="PS50213">
    <property type="entry name" value="FAS1"/>
    <property type="match status" value="1"/>
</dbReference>
<dbReference type="InterPro" id="IPR000782">
    <property type="entry name" value="FAS1_domain"/>
</dbReference>
<proteinExistence type="inferred from homology"/>
<evidence type="ECO:0000256" key="7">
    <source>
        <dbReference type="ARBA" id="ARBA00024686"/>
    </source>
</evidence>
<evidence type="ECO:0000256" key="1">
    <source>
        <dbReference type="ARBA" id="ARBA00004609"/>
    </source>
</evidence>
<feature type="region of interest" description="Disordered" evidence="8">
    <location>
        <begin position="199"/>
        <end position="234"/>
    </location>
</feature>
<feature type="domain" description="FAS1" evidence="10">
    <location>
        <begin position="46"/>
        <end position="189"/>
    </location>
</feature>
<protein>
    <submittedName>
        <fullName evidence="11">FASCICLIN-LIKE ARABINOGALACTAN PROTEIN</fullName>
    </submittedName>
</protein>
<dbReference type="Pfam" id="PF02469">
    <property type="entry name" value="Fasciclin"/>
    <property type="match status" value="1"/>
</dbReference>
<gene>
    <name evidence="11" type="ORF">OIU74_008211</name>
</gene>
<keyword evidence="12" id="KW-1185">Reference proteome</keyword>
<organism evidence="11 12">
    <name type="scientific">Salix koriyanagi</name>
    <dbReference type="NCBI Taxonomy" id="2511006"/>
    <lineage>
        <taxon>Eukaryota</taxon>
        <taxon>Viridiplantae</taxon>
        <taxon>Streptophyta</taxon>
        <taxon>Embryophyta</taxon>
        <taxon>Tracheophyta</taxon>
        <taxon>Spermatophyta</taxon>
        <taxon>Magnoliopsida</taxon>
        <taxon>eudicotyledons</taxon>
        <taxon>Gunneridae</taxon>
        <taxon>Pentapetalae</taxon>
        <taxon>rosids</taxon>
        <taxon>fabids</taxon>
        <taxon>Malpighiales</taxon>
        <taxon>Salicaceae</taxon>
        <taxon>Saliceae</taxon>
        <taxon>Salix</taxon>
    </lineage>
</organism>
<comment type="caution">
    <text evidence="11">The sequence shown here is derived from an EMBL/GenBank/DDBJ whole genome shotgun (WGS) entry which is preliminary data.</text>
</comment>
<dbReference type="PANTHER" id="PTHR32077">
    <property type="entry name" value="FASCICLIN-LIKE ARABINOGALACTAN PROTEIN"/>
    <property type="match status" value="1"/>
</dbReference>
<evidence type="ECO:0000256" key="5">
    <source>
        <dbReference type="ARBA" id="ARBA00022729"/>
    </source>
</evidence>
<reference evidence="11" key="1">
    <citation type="submission" date="2022-11" db="EMBL/GenBank/DDBJ databases">
        <authorList>
            <person name="Hyden B.L."/>
            <person name="Feng K."/>
            <person name="Yates T."/>
            <person name="Jawdy S."/>
            <person name="Smart L.B."/>
            <person name="Muchero W."/>
        </authorList>
    </citation>
    <scope>NUCLEOTIDE SEQUENCE</scope>
    <source>
        <tissue evidence="11">Shoot tip</tissue>
    </source>
</reference>
<evidence type="ECO:0000259" key="10">
    <source>
        <dbReference type="PROSITE" id="PS50213"/>
    </source>
</evidence>
<keyword evidence="4" id="KW-0449">Lipoprotein</keyword>
<keyword evidence="3" id="KW-1003">Cell membrane</keyword>
<feature type="non-terminal residue" evidence="11">
    <location>
        <position position="387"/>
    </location>
</feature>
<keyword evidence="6" id="KW-0472">Membrane</keyword>
<evidence type="ECO:0000256" key="2">
    <source>
        <dbReference type="ARBA" id="ARBA00007843"/>
    </source>
</evidence>
<keyword evidence="4" id="KW-0325">Glycoprotein</keyword>
<evidence type="ECO:0000256" key="4">
    <source>
        <dbReference type="ARBA" id="ARBA00022622"/>
    </source>
</evidence>
<keyword evidence="5 9" id="KW-0732">Signal</keyword>
<dbReference type="InterPro" id="IPR036378">
    <property type="entry name" value="FAS1_dom_sf"/>
</dbReference>
<comment type="function">
    <text evidence="7">May be a cell surface adhesion protein.</text>
</comment>
<evidence type="ECO:0000313" key="12">
    <source>
        <dbReference type="Proteomes" id="UP001151752"/>
    </source>
</evidence>
<accession>A0A9Q0U5F8</accession>
<dbReference type="GO" id="GO:0005886">
    <property type="term" value="C:plasma membrane"/>
    <property type="evidence" value="ECO:0007669"/>
    <property type="project" value="UniProtKB-SubCell"/>
</dbReference>
<comment type="subcellular location">
    <subcellularLocation>
        <location evidence="1">Cell membrane</location>
        <topology evidence="1">Lipid-anchor</topology>
        <topology evidence="1">GPI-anchor</topology>
    </subcellularLocation>
</comment>
<evidence type="ECO:0000256" key="8">
    <source>
        <dbReference type="SAM" id="MobiDB-lite"/>
    </source>
</evidence>
<evidence type="ECO:0000256" key="6">
    <source>
        <dbReference type="ARBA" id="ARBA00023136"/>
    </source>
</evidence>
<sequence length="387" mass="42045">MEFSVLIVLSSALLFACAPLAYAQKVAGPPAPTPTPSPAPAPSPPYVNLTLLLSVAGPFQNFLNYLESTKVIDTFQNQANNTDEGITIFVPKDDAFKNLKNPSLSNLTQDQLKQIILFHALPHFYSLSDFKNLSQVSPISTFAGAGGYALNFTDSSGTVHLDSGWSKTKVSSSVHATDPVAIYQVDKVLLPEAIFGTDIPPTPAPAPAPETSPTADSPTSDDTTGSSPANSHPNSSFRINGVGIWSQLVLGIAGVVVLFLYQPVHWVEFLISSPSFDTETHPRTIIFQGIDHLQKYRWLSNGQRLNFQNMMPGLAKKLKGQPTMAMSILALVPVSKLHSLRDYDYRRLNSNSQNWPARTNDSARAISFLYQEGGSLNIRILAMSSEL</sequence>
<dbReference type="SMART" id="SM00554">
    <property type="entry name" value="FAS1"/>
    <property type="match status" value="1"/>
</dbReference>
<comment type="similarity">
    <text evidence="2">Belongs to the fasciclin-like AGP family.</text>
</comment>
<dbReference type="GO" id="GO:0009834">
    <property type="term" value="P:plant-type secondary cell wall biogenesis"/>
    <property type="evidence" value="ECO:0007669"/>
    <property type="project" value="TreeGrafter"/>
</dbReference>
<reference evidence="11" key="2">
    <citation type="journal article" date="2023" name="Int. J. Mol. Sci.">
        <title>De Novo Assembly and Annotation of 11 Diverse Shrub Willow (Salix) Genomes Reveals Novel Gene Organization in Sex-Linked Regions.</title>
        <authorList>
            <person name="Hyden B."/>
            <person name="Feng K."/>
            <person name="Yates T.B."/>
            <person name="Jawdy S."/>
            <person name="Cereghino C."/>
            <person name="Smart L.B."/>
            <person name="Muchero W."/>
        </authorList>
    </citation>
    <scope>NUCLEOTIDE SEQUENCE</scope>
    <source>
        <tissue evidence="11">Shoot tip</tissue>
    </source>
</reference>
<dbReference type="Gene3D" id="2.30.180.10">
    <property type="entry name" value="FAS1 domain"/>
    <property type="match status" value="1"/>
</dbReference>
<dbReference type="SUPFAM" id="SSF82153">
    <property type="entry name" value="FAS1 domain"/>
    <property type="match status" value="1"/>
</dbReference>
<feature type="compositionally biased region" description="Low complexity" evidence="8">
    <location>
        <begin position="211"/>
        <end position="229"/>
    </location>
</feature>
<feature type="chain" id="PRO_5040144423" evidence="9">
    <location>
        <begin position="24"/>
        <end position="387"/>
    </location>
</feature>